<dbReference type="OrthoDB" id="6103366at2759"/>
<evidence type="ECO:0000256" key="1">
    <source>
        <dbReference type="SAM" id="MobiDB-lite"/>
    </source>
</evidence>
<dbReference type="AlphaFoldDB" id="A0A8S3UBX4"/>
<feature type="compositionally biased region" description="Basic and acidic residues" evidence="1">
    <location>
        <begin position="261"/>
        <end position="273"/>
    </location>
</feature>
<name>A0A8S3UBX4_MYTED</name>
<keyword evidence="3" id="KW-1185">Reference proteome</keyword>
<dbReference type="Proteomes" id="UP000683360">
    <property type="component" value="Unassembled WGS sequence"/>
</dbReference>
<feature type="region of interest" description="Disordered" evidence="1">
    <location>
        <begin position="254"/>
        <end position="274"/>
    </location>
</feature>
<accession>A0A8S3UBX4</accession>
<protein>
    <submittedName>
        <fullName evidence="2">Uncharacterized protein</fullName>
    </submittedName>
</protein>
<sequence>MAALKRKHDFEDAPTSNCTSKVLPTNVSCWNLQNLTSLGISYSKNSLASPLEVLDSVPFICKVVSDDCESLINYLSDCIDFTISTNKHGIIFEESQDEHLSRRREYRSDVARRMVETIDQNLNKLKLNYSTFVESGSLVTRENIPLIYAAAVHFILRVREFVVRTLKGNNYDEQFFTELMLKFGEMFCMISDSGGSKQRFFRVGDTMVSSVPDIRYSLIDLRDLPFQTVAVVSVVKVKKMSNFKCNGENCPKSNQTVNSIEDQRATSDHREPSVVHTVNNTTSTSSVMRSCQFSTTTAVSSTVSSAENTDLGSSSSRMSDFNIHTLDPTILGEHGGELLAEYETVATRPYVIGMIVHGTKIIVTCLKLQEDDYDEIKQNGKLSDDHSVNITYSRPFDIFYPEDRKILYRVFFRLSDKCCANSSTS</sequence>
<gene>
    <name evidence="2" type="ORF">MEDL_53678</name>
</gene>
<dbReference type="EMBL" id="CAJPWZ010002589">
    <property type="protein sequence ID" value="CAG2241444.1"/>
    <property type="molecule type" value="Genomic_DNA"/>
</dbReference>
<reference evidence="2" key="1">
    <citation type="submission" date="2021-03" db="EMBL/GenBank/DDBJ databases">
        <authorList>
            <person name="Bekaert M."/>
        </authorList>
    </citation>
    <scope>NUCLEOTIDE SEQUENCE</scope>
</reference>
<evidence type="ECO:0000313" key="2">
    <source>
        <dbReference type="EMBL" id="CAG2241444.1"/>
    </source>
</evidence>
<comment type="caution">
    <text evidence="2">The sequence shown here is derived from an EMBL/GenBank/DDBJ whole genome shotgun (WGS) entry which is preliminary data.</text>
</comment>
<evidence type="ECO:0000313" key="3">
    <source>
        <dbReference type="Proteomes" id="UP000683360"/>
    </source>
</evidence>
<proteinExistence type="predicted"/>
<organism evidence="2 3">
    <name type="scientific">Mytilus edulis</name>
    <name type="common">Blue mussel</name>
    <dbReference type="NCBI Taxonomy" id="6550"/>
    <lineage>
        <taxon>Eukaryota</taxon>
        <taxon>Metazoa</taxon>
        <taxon>Spiralia</taxon>
        <taxon>Lophotrochozoa</taxon>
        <taxon>Mollusca</taxon>
        <taxon>Bivalvia</taxon>
        <taxon>Autobranchia</taxon>
        <taxon>Pteriomorphia</taxon>
        <taxon>Mytilida</taxon>
        <taxon>Mytiloidea</taxon>
        <taxon>Mytilidae</taxon>
        <taxon>Mytilinae</taxon>
        <taxon>Mytilus</taxon>
    </lineage>
</organism>